<dbReference type="Proteomes" id="UP001328107">
    <property type="component" value="Unassembled WGS sequence"/>
</dbReference>
<proteinExistence type="predicted"/>
<gene>
    <name evidence="1" type="ORF">PMAYCL1PPCAC_02766</name>
</gene>
<feature type="non-terminal residue" evidence="1">
    <location>
        <position position="87"/>
    </location>
</feature>
<protein>
    <submittedName>
        <fullName evidence="1">Uncharacterized protein</fullName>
    </submittedName>
</protein>
<dbReference type="AlphaFoldDB" id="A0AAN5C8T6"/>
<evidence type="ECO:0000313" key="1">
    <source>
        <dbReference type="EMBL" id="GMR32571.1"/>
    </source>
</evidence>
<keyword evidence="2" id="KW-1185">Reference proteome</keyword>
<sequence length="87" mass="9747">FPNPITGQRIDAAAAVPTTTTHRPWQTTYHREGQSTTTFDPFAPLADDDVQYDFDFDKRPTAEIEYDEGGGYGLVGERRGVLPWSVK</sequence>
<comment type="caution">
    <text evidence="1">The sequence shown here is derived from an EMBL/GenBank/DDBJ whole genome shotgun (WGS) entry which is preliminary data.</text>
</comment>
<dbReference type="EMBL" id="BTRK01000001">
    <property type="protein sequence ID" value="GMR32571.1"/>
    <property type="molecule type" value="Genomic_DNA"/>
</dbReference>
<feature type="non-terminal residue" evidence="1">
    <location>
        <position position="1"/>
    </location>
</feature>
<name>A0AAN5C8T6_9BILA</name>
<accession>A0AAN5C8T6</accession>
<reference evidence="2" key="1">
    <citation type="submission" date="2022-10" db="EMBL/GenBank/DDBJ databases">
        <title>Genome assembly of Pristionchus species.</title>
        <authorList>
            <person name="Yoshida K."/>
            <person name="Sommer R.J."/>
        </authorList>
    </citation>
    <scope>NUCLEOTIDE SEQUENCE [LARGE SCALE GENOMIC DNA]</scope>
    <source>
        <strain evidence="2">RS5460</strain>
    </source>
</reference>
<organism evidence="1 2">
    <name type="scientific">Pristionchus mayeri</name>
    <dbReference type="NCBI Taxonomy" id="1317129"/>
    <lineage>
        <taxon>Eukaryota</taxon>
        <taxon>Metazoa</taxon>
        <taxon>Ecdysozoa</taxon>
        <taxon>Nematoda</taxon>
        <taxon>Chromadorea</taxon>
        <taxon>Rhabditida</taxon>
        <taxon>Rhabditina</taxon>
        <taxon>Diplogasteromorpha</taxon>
        <taxon>Diplogasteroidea</taxon>
        <taxon>Neodiplogasteridae</taxon>
        <taxon>Pristionchus</taxon>
    </lineage>
</organism>
<evidence type="ECO:0000313" key="2">
    <source>
        <dbReference type="Proteomes" id="UP001328107"/>
    </source>
</evidence>